<protein>
    <submittedName>
        <fullName evidence="2">Uncharacterized protein</fullName>
    </submittedName>
</protein>
<evidence type="ECO:0000313" key="3">
    <source>
        <dbReference type="Proteomes" id="UP000317893"/>
    </source>
</evidence>
<sequence>MIGIAADVPDEHAGCPPLCELMTRPSFSTRSRLVIRCMSKPGHTRVIALVYGAHLVHRFGCVTYPPARHEALEVPCDKCPQVWLIDARRLIEGVQQKRKVSVADIARPPKPRGVTQPPSSN</sequence>
<proteinExistence type="predicted"/>
<comment type="caution">
    <text evidence="2">The sequence shown here is derived from an EMBL/GenBank/DDBJ whole genome shotgun (WGS) entry which is preliminary data.</text>
</comment>
<evidence type="ECO:0000256" key="1">
    <source>
        <dbReference type="SAM" id="MobiDB-lite"/>
    </source>
</evidence>
<feature type="region of interest" description="Disordered" evidence="1">
    <location>
        <begin position="97"/>
        <end position="121"/>
    </location>
</feature>
<name>A0A542DVU0_9MICO</name>
<reference evidence="2 3" key="1">
    <citation type="submission" date="2019-06" db="EMBL/GenBank/DDBJ databases">
        <title>Sequencing the genomes of 1000 actinobacteria strains.</title>
        <authorList>
            <person name="Klenk H.-P."/>
        </authorList>
    </citation>
    <scope>NUCLEOTIDE SEQUENCE [LARGE SCALE GENOMIC DNA]</scope>
    <source>
        <strain evidence="2 3">DSM 18607</strain>
    </source>
</reference>
<dbReference type="AlphaFoldDB" id="A0A542DVU0"/>
<gene>
    <name evidence="2" type="ORF">FB458_0262</name>
</gene>
<evidence type="ECO:0000313" key="2">
    <source>
        <dbReference type="EMBL" id="TQJ07208.1"/>
    </source>
</evidence>
<keyword evidence="3" id="KW-1185">Reference proteome</keyword>
<dbReference type="EMBL" id="VFMN01000001">
    <property type="protein sequence ID" value="TQJ07208.1"/>
    <property type="molecule type" value="Genomic_DNA"/>
</dbReference>
<accession>A0A542DVU0</accession>
<organism evidence="2 3">
    <name type="scientific">Lapillicoccus jejuensis</name>
    <dbReference type="NCBI Taxonomy" id="402171"/>
    <lineage>
        <taxon>Bacteria</taxon>
        <taxon>Bacillati</taxon>
        <taxon>Actinomycetota</taxon>
        <taxon>Actinomycetes</taxon>
        <taxon>Micrococcales</taxon>
        <taxon>Intrasporangiaceae</taxon>
        <taxon>Lapillicoccus</taxon>
    </lineage>
</organism>
<dbReference type="Proteomes" id="UP000317893">
    <property type="component" value="Unassembled WGS sequence"/>
</dbReference>